<dbReference type="InterPro" id="IPR041492">
    <property type="entry name" value="HAD_2"/>
</dbReference>
<evidence type="ECO:0000313" key="2">
    <source>
        <dbReference type="Proteomes" id="UP000241048"/>
    </source>
</evidence>
<dbReference type="AlphaFoldDB" id="A0A2T3FUT0"/>
<dbReference type="SFLD" id="SFLDG01129">
    <property type="entry name" value="C1.5:_HAD__Beta-PGM__Phosphata"/>
    <property type="match status" value="1"/>
</dbReference>
<dbReference type="PANTHER" id="PTHR43434:SF1">
    <property type="entry name" value="PHOSPHOGLYCOLATE PHOSPHATASE"/>
    <property type="match status" value="1"/>
</dbReference>
<dbReference type="Gene3D" id="3.40.50.1000">
    <property type="entry name" value="HAD superfamily/HAD-like"/>
    <property type="match status" value="1"/>
</dbReference>
<dbReference type="InterPro" id="IPR023214">
    <property type="entry name" value="HAD_sf"/>
</dbReference>
<dbReference type="SFLD" id="SFLDG01135">
    <property type="entry name" value="C1.5.6:_HAD__Beta-PGM__Phospha"/>
    <property type="match status" value="1"/>
</dbReference>
<dbReference type="Gene3D" id="1.10.150.240">
    <property type="entry name" value="Putative phosphatase, domain 2"/>
    <property type="match status" value="1"/>
</dbReference>
<dbReference type="GO" id="GO:0006281">
    <property type="term" value="P:DNA repair"/>
    <property type="evidence" value="ECO:0007669"/>
    <property type="project" value="TreeGrafter"/>
</dbReference>
<dbReference type="RefSeq" id="WP_107000160.1">
    <property type="nucleotide sequence ID" value="NZ_CAUWBW010000017.1"/>
</dbReference>
<dbReference type="Pfam" id="PF13419">
    <property type="entry name" value="HAD_2"/>
    <property type="match status" value="1"/>
</dbReference>
<organism evidence="1 2">
    <name type="scientific">Clostridium fessum</name>
    <dbReference type="NCBI Taxonomy" id="2126740"/>
    <lineage>
        <taxon>Bacteria</taxon>
        <taxon>Bacillati</taxon>
        <taxon>Bacillota</taxon>
        <taxon>Clostridia</taxon>
        <taxon>Eubacteriales</taxon>
        <taxon>Clostridiaceae</taxon>
        <taxon>Clostridium</taxon>
    </lineage>
</organism>
<gene>
    <name evidence="1" type="ORF">C7U56_03540</name>
</gene>
<dbReference type="InterPro" id="IPR023198">
    <property type="entry name" value="PGP-like_dom2"/>
</dbReference>
<dbReference type="InterPro" id="IPR006439">
    <property type="entry name" value="HAD-SF_hydro_IA"/>
</dbReference>
<protein>
    <submittedName>
        <fullName evidence="1">HAD family hydrolase</fullName>
    </submittedName>
</protein>
<dbReference type="NCBIfam" id="TIGR01549">
    <property type="entry name" value="HAD-SF-IA-v1"/>
    <property type="match status" value="1"/>
</dbReference>
<keyword evidence="1" id="KW-0378">Hydrolase</keyword>
<dbReference type="InterPro" id="IPR050155">
    <property type="entry name" value="HAD-like_hydrolase_sf"/>
</dbReference>
<dbReference type="GO" id="GO:0008967">
    <property type="term" value="F:phosphoglycolate phosphatase activity"/>
    <property type="evidence" value="ECO:0007669"/>
    <property type="project" value="TreeGrafter"/>
</dbReference>
<dbReference type="SFLD" id="SFLDS00003">
    <property type="entry name" value="Haloacid_Dehalogenase"/>
    <property type="match status" value="1"/>
</dbReference>
<evidence type="ECO:0000313" key="1">
    <source>
        <dbReference type="EMBL" id="PST39004.1"/>
    </source>
</evidence>
<dbReference type="FunFam" id="3.40.50.1000:FF:000022">
    <property type="entry name" value="Phosphoglycolate phosphatase"/>
    <property type="match status" value="1"/>
</dbReference>
<comment type="caution">
    <text evidence="1">The sequence shown here is derived from an EMBL/GenBank/DDBJ whole genome shotgun (WGS) entry which is preliminary data.</text>
</comment>
<sequence>MYRLCIFDLDGTLLNTVYALTYVTNLTLDAFGLRHVTPEETKRIVGNGYRMQMKRALVLAGDEKLVHYEASLPIYMENFSKYCLKDVEPYDGIRELLASLKEMGVHVAVLSNKPHEQAIVNIETFFGKGYFDVVRGEQAGTPKKPAPDGAFAICRELGIKQEECLYLGDTNTDMETGLNAGMDTVGVLWGFRDREELEGCHPQYIVAHPSEVAEIVKKKNESHGRME</sequence>
<dbReference type="PANTHER" id="PTHR43434">
    <property type="entry name" value="PHOSPHOGLYCOLATE PHOSPHATASE"/>
    <property type="match status" value="1"/>
</dbReference>
<dbReference type="InterPro" id="IPR036412">
    <property type="entry name" value="HAD-like_sf"/>
</dbReference>
<proteinExistence type="predicted"/>
<dbReference type="GO" id="GO:0005829">
    <property type="term" value="C:cytosol"/>
    <property type="evidence" value="ECO:0007669"/>
    <property type="project" value="TreeGrafter"/>
</dbReference>
<dbReference type="SUPFAM" id="SSF56784">
    <property type="entry name" value="HAD-like"/>
    <property type="match status" value="1"/>
</dbReference>
<name>A0A2T3FUT0_9CLOT</name>
<accession>A0A2T3FUT0</accession>
<dbReference type="Proteomes" id="UP000241048">
    <property type="component" value="Unassembled WGS sequence"/>
</dbReference>
<dbReference type="NCBIfam" id="TIGR01509">
    <property type="entry name" value="HAD-SF-IA-v3"/>
    <property type="match status" value="1"/>
</dbReference>
<reference evidence="1 2" key="1">
    <citation type="submission" date="2018-03" db="EMBL/GenBank/DDBJ databases">
        <title>Lachnoclostridium SNUG30386 gen.nov., sp.nov., isolated from human faeces.</title>
        <authorList>
            <person name="Seo B."/>
            <person name="Jeon K."/>
            <person name="Ko G."/>
        </authorList>
    </citation>
    <scope>NUCLEOTIDE SEQUENCE [LARGE SCALE GENOMIC DNA]</scope>
    <source>
        <strain evidence="1 2">SNUG30386</strain>
    </source>
</reference>
<dbReference type="EMBL" id="PYLO01000001">
    <property type="protein sequence ID" value="PST39004.1"/>
    <property type="molecule type" value="Genomic_DNA"/>
</dbReference>
<keyword evidence="2" id="KW-1185">Reference proteome</keyword>